<dbReference type="Proteomes" id="UP000611215">
    <property type="component" value="Unassembled WGS sequence"/>
</dbReference>
<organism evidence="3 4">
    <name type="scientific">Winogradskyella marina</name>
    <dbReference type="NCBI Taxonomy" id="2785530"/>
    <lineage>
        <taxon>Bacteria</taxon>
        <taxon>Pseudomonadati</taxon>
        <taxon>Bacteroidota</taxon>
        <taxon>Flavobacteriia</taxon>
        <taxon>Flavobacteriales</taxon>
        <taxon>Flavobacteriaceae</taxon>
        <taxon>Winogradskyella</taxon>
    </lineage>
</organism>
<sequence>MKTYQNISRTLLILMLIGLVSSCSSDDDNITNKAPNNFNVVDVANAADLQLQLSWEASTDPEGDAISYQVYLDTQNPPQMEIANNLNTTTYNIQTDLQPETTYYWTVIAKDANGNTTQSNIDSFTTRELTTGEILIGEWYFESQAGAPPFSECKKNAFINFTEDLFFQVTNYDEDTNGNCVLMNSENGTYQVIDRFQFEVTLNGTTTIWDIQSISSTELVVNIDGTILTFIKA</sequence>
<dbReference type="InterPro" id="IPR013783">
    <property type="entry name" value="Ig-like_fold"/>
</dbReference>
<dbReference type="SUPFAM" id="SSF49265">
    <property type="entry name" value="Fibronectin type III"/>
    <property type="match status" value="1"/>
</dbReference>
<evidence type="ECO:0000313" key="4">
    <source>
        <dbReference type="Proteomes" id="UP000611215"/>
    </source>
</evidence>
<gene>
    <name evidence="3" type="ORF">ITJ86_04420</name>
</gene>
<accession>A0ABS0EHS3</accession>
<dbReference type="InterPro" id="IPR003961">
    <property type="entry name" value="FN3_dom"/>
</dbReference>
<name>A0ABS0EHS3_9FLAO</name>
<dbReference type="Pfam" id="PF13648">
    <property type="entry name" value="Lipocalin_4"/>
    <property type="match status" value="1"/>
</dbReference>
<dbReference type="InterPro" id="IPR024311">
    <property type="entry name" value="Lipocalin-like"/>
</dbReference>
<evidence type="ECO:0000256" key="1">
    <source>
        <dbReference type="SAM" id="SignalP"/>
    </source>
</evidence>
<keyword evidence="4" id="KW-1185">Reference proteome</keyword>
<comment type="caution">
    <text evidence="3">The sequence shown here is derived from an EMBL/GenBank/DDBJ whole genome shotgun (WGS) entry which is preliminary data.</text>
</comment>
<evidence type="ECO:0000313" key="3">
    <source>
        <dbReference type="EMBL" id="MBF8149127.1"/>
    </source>
</evidence>
<dbReference type="PROSITE" id="PS50853">
    <property type="entry name" value="FN3"/>
    <property type="match status" value="1"/>
</dbReference>
<protein>
    <submittedName>
        <fullName evidence="3">Fibronectin type III domain-containing protein</fullName>
    </submittedName>
</protein>
<keyword evidence="1" id="KW-0732">Signal</keyword>
<feature type="signal peptide" evidence="1">
    <location>
        <begin position="1"/>
        <end position="26"/>
    </location>
</feature>
<dbReference type="CDD" id="cd00063">
    <property type="entry name" value="FN3"/>
    <property type="match status" value="1"/>
</dbReference>
<dbReference type="Pfam" id="PF00041">
    <property type="entry name" value="fn3"/>
    <property type="match status" value="1"/>
</dbReference>
<dbReference type="RefSeq" id="WP_195870400.1">
    <property type="nucleotide sequence ID" value="NZ_JADOET010000002.1"/>
</dbReference>
<dbReference type="EMBL" id="JADOET010000002">
    <property type="protein sequence ID" value="MBF8149127.1"/>
    <property type="molecule type" value="Genomic_DNA"/>
</dbReference>
<dbReference type="PROSITE" id="PS51257">
    <property type="entry name" value="PROKAR_LIPOPROTEIN"/>
    <property type="match status" value="1"/>
</dbReference>
<evidence type="ECO:0000259" key="2">
    <source>
        <dbReference type="PROSITE" id="PS50853"/>
    </source>
</evidence>
<proteinExistence type="predicted"/>
<reference evidence="3 4" key="1">
    <citation type="submission" date="2020-11" db="EMBL/GenBank/DDBJ databases">
        <title>Winogradskyella marina sp. nov., isolated from marine sediment.</title>
        <authorList>
            <person name="Bo J."/>
            <person name="Wang S."/>
            <person name="Song X."/>
            <person name="Du Z."/>
        </authorList>
    </citation>
    <scope>NUCLEOTIDE SEQUENCE [LARGE SCALE GENOMIC DNA]</scope>
    <source>
        <strain evidence="3 4">F6397</strain>
    </source>
</reference>
<feature type="chain" id="PRO_5045441652" evidence="1">
    <location>
        <begin position="27"/>
        <end position="233"/>
    </location>
</feature>
<dbReference type="InterPro" id="IPR036116">
    <property type="entry name" value="FN3_sf"/>
</dbReference>
<dbReference type="Gene3D" id="2.60.40.10">
    <property type="entry name" value="Immunoglobulins"/>
    <property type="match status" value="1"/>
</dbReference>
<feature type="domain" description="Fibronectin type-III" evidence="2">
    <location>
        <begin position="34"/>
        <end position="129"/>
    </location>
</feature>